<dbReference type="AlphaFoldDB" id="A0A6N7VYT0"/>
<reference evidence="3 4" key="1">
    <citation type="submission" date="2019-08" db="EMBL/GenBank/DDBJ databases">
        <title>In-depth cultivation of the pig gut microbiome towards novel bacterial diversity and tailored functional studies.</title>
        <authorList>
            <person name="Wylensek D."/>
            <person name="Hitch T.C.A."/>
            <person name="Clavel T."/>
        </authorList>
    </citation>
    <scope>NUCLEOTIDE SEQUENCE [LARGE SCALE GENOMIC DNA]</scope>
    <source>
        <strain evidence="3 4">WCA-389-WT-5B</strain>
    </source>
</reference>
<dbReference type="GO" id="GO:0006355">
    <property type="term" value="P:regulation of DNA-templated transcription"/>
    <property type="evidence" value="ECO:0007669"/>
    <property type="project" value="InterPro"/>
</dbReference>
<dbReference type="Proteomes" id="UP000441455">
    <property type="component" value="Unassembled WGS sequence"/>
</dbReference>
<name>A0A6N7VYT0_ACIFE</name>
<dbReference type="Pfam" id="PF05066">
    <property type="entry name" value="HARE-HTH"/>
    <property type="match status" value="1"/>
</dbReference>
<feature type="domain" description="HTH HARE-type" evidence="2">
    <location>
        <begin position="21"/>
        <end position="97"/>
    </location>
</feature>
<proteinExistence type="predicted"/>
<evidence type="ECO:0000256" key="1">
    <source>
        <dbReference type="ARBA" id="ARBA00023163"/>
    </source>
</evidence>
<evidence type="ECO:0000313" key="3">
    <source>
        <dbReference type="EMBL" id="MSS82215.1"/>
    </source>
</evidence>
<accession>A0A6N7VYT0</accession>
<sequence length="97" mass="11321">MYSATITLLNAKENIMSHKGYTYLDLIEEVLREEKCEMTIPEIWEYALKMRLDKKLISVGKTPENTLNASIRRHIASASHVRFKQTSKKPAKYYLND</sequence>
<dbReference type="OrthoDB" id="5289528at2"/>
<organism evidence="3 4">
    <name type="scientific">Acidaminococcus fermentans</name>
    <dbReference type="NCBI Taxonomy" id="905"/>
    <lineage>
        <taxon>Bacteria</taxon>
        <taxon>Bacillati</taxon>
        <taxon>Bacillota</taxon>
        <taxon>Negativicutes</taxon>
        <taxon>Acidaminococcales</taxon>
        <taxon>Acidaminococcaceae</taxon>
        <taxon>Acidaminococcus</taxon>
    </lineage>
</organism>
<keyword evidence="1" id="KW-0804">Transcription</keyword>
<evidence type="ECO:0000259" key="2">
    <source>
        <dbReference type="PROSITE" id="PS51913"/>
    </source>
</evidence>
<dbReference type="InterPro" id="IPR007759">
    <property type="entry name" value="Asxl_HARE-HTH"/>
</dbReference>
<dbReference type="EMBL" id="VULN01000008">
    <property type="protein sequence ID" value="MSS82215.1"/>
    <property type="molecule type" value="Genomic_DNA"/>
</dbReference>
<gene>
    <name evidence="3" type="ORF">FX155_06350</name>
</gene>
<evidence type="ECO:0000313" key="4">
    <source>
        <dbReference type="Proteomes" id="UP000441455"/>
    </source>
</evidence>
<protein>
    <recommendedName>
        <fullName evidence="2">HTH HARE-type domain-containing protein</fullName>
    </recommendedName>
</protein>
<comment type="caution">
    <text evidence="3">The sequence shown here is derived from an EMBL/GenBank/DDBJ whole genome shotgun (WGS) entry which is preliminary data.</text>
</comment>
<dbReference type="PROSITE" id="PS51913">
    <property type="entry name" value="HTH_HARE"/>
    <property type="match status" value="1"/>
</dbReference>